<dbReference type="InterPro" id="IPR036045">
    <property type="entry name" value="Sec1-like_sf"/>
</dbReference>
<dbReference type="OrthoDB" id="10251230at2759"/>
<evidence type="ECO:0000256" key="1">
    <source>
        <dbReference type="ARBA" id="ARBA00009884"/>
    </source>
</evidence>
<dbReference type="Pfam" id="PF00995">
    <property type="entry name" value="Sec1"/>
    <property type="match status" value="1"/>
</dbReference>
<protein>
    <submittedName>
        <fullName evidence="2">Uncharacterized protein</fullName>
    </submittedName>
</protein>
<dbReference type="SUPFAM" id="SSF56815">
    <property type="entry name" value="Sec1/munc18-like (SM) proteins"/>
    <property type="match status" value="1"/>
</dbReference>
<dbReference type="PANTHER" id="PTHR11679">
    <property type="entry name" value="VESICLE PROTEIN SORTING-ASSOCIATED"/>
    <property type="match status" value="1"/>
</dbReference>
<dbReference type="InterPro" id="IPR027482">
    <property type="entry name" value="Sec1-like_dom2"/>
</dbReference>
<dbReference type="EMBL" id="CAJEWN010000194">
    <property type="protein sequence ID" value="CAD2172027.1"/>
    <property type="molecule type" value="Genomic_DNA"/>
</dbReference>
<comment type="caution">
    <text evidence="2">The sequence shown here is derived from an EMBL/GenBank/DDBJ whole genome shotgun (WGS) entry which is preliminary data.</text>
</comment>
<dbReference type="Gene3D" id="1.25.40.60">
    <property type="match status" value="1"/>
</dbReference>
<name>A0A6V7VAS1_MELEN</name>
<dbReference type="Gene3D" id="3.40.50.1910">
    <property type="match status" value="1"/>
</dbReference>
<dbReference type="AlphaFoldDB" id="A0A6V7VAS1"/>
<dbReference type="InterPro" id="IPR001619">
    <property type="entry name" value="Sec1-like"/>
</dbReference>
<comment type="similarity">
    <text evidence="1">Belongs to the STXBP/unc-18/SEC1 family.</text>
</comment>
<dbReference type="Proteomes" id="UP000580250">
    <property type="component" value="Unassembled WGS sequence"/>
</dbReference>
<evidence type="ECO:0000313" key="2">
    <source>
        <dbReference type="EMBL" id="CAD2172027.1"/>
    </source>
</evidence>
<sequence length="491" mass="54697">MLSRYSQTSPYSFFALNNPSASDESMNKIILSIANGLFSICITLGVVPIIKCPKNNAAERVAEKLDQKIRDNLRDARNNLFTQENVRASHLNIHRPVLVIADRSLDLSTMLHHTWTYQAMIADILDMDLNRIRMKDKNGRQKDYEFSNEDKLFNSYKGSAFPLVAEAIQEDLEAYRKNEEEIRRLKDSMGIEGSTIIENESDLLLDSATNKLSSAVGSLPELLEKKRLIDLHTNVATALLDNIKSRKLDILYETEEKLLTGQDLPLMECLRECSTNEDALRFALIAACSKNLSTTEQREILGYFEEKGISPDALNFVRQLRSFSNVGGHTELHLGAGTKTVGMFSKLLNQSSKFVMEGVKNLVPKKHSLPLTKMIEQLTEVKISGGMQSVTGLSVGGSSNALDGADEFRVFDPKLTQGSIKDGLRSTYPVVDVIVFVVGGGNYVEYQNVIEWAKTKPSIQRITYGCTEMVSPKCFVEQLSHLGEKSRGGGI</sequence>
<dbReference type="InterPro" id="IPR043127">
    <property type="entry name" value="Sec-1-like_dom3a"/>
</dbReference>
<dbReference type="GO" id="GO:0016192">
    <property type="term" value="P:vesicle-mediated transport"/>
    <property type="evidence" value="ECO:0007669"/>
    <property type="project" value="InterPro"/>
</dbReference>
<accession>A0A6V7VAS1</accession>
<evidence type="ECO:0000313" key="3">
    <source>
        <dbReference type="Proteomes" id="UP000580250"/>
    </source>
</evidence>
<organism evidence="2 3">
    <name type="scientific">Meloidogyne enterolobii</name>
    <name type="common">Root-knot nematode worm</name>
    <name type="synonym">Meloidogyne mayaguensis</name>
    <dbReference type="NCBI Taxonomy" id="390850"/>
    <lineage>
        <taxon>Eukaryota</taxon>
        <taxon>Metazoa</taxon>
        <taxon>Ecdysozoa</taxon>
        <taxon>Nematoda</taxon>
        <taxon>Chromadorea</taxon>
        <taxon>Rhabditida</taxon>
        <taxon>Tylenchina</taxon>
        <taxon>Tylenchomorpha</taxon>
        <taxon>Tylenchoidea</taxon>
        <taxon>Meloidogynidae</taxon>
        <taxon>Meloidogyninae</taxon>
        <taxon>Meloidogyne</taxon>
    </lineage>
</organism>
<proteinExistence type="inferred from homology"/>
<dbReference type="Gene3D" id="3.90.830.10">
    <property type="entry name" value="Syntaxin Binding Protein 1, Chain A, domain 2"/>
    <property type="match status" value="1"/>
</dbReference>
<reference evidence="2 3" key="1">
    <citation type="submission" date="2020-08" db="EMBL/GenBank/DDBJ databases">
        <authorList>
            <person name="Koutsovoulos G."/>
            <person name="Danchin GJ E."/>
        </authorList>
    </citation>
    <scope>NUCLEOTIDE SEQUENCE [LARGE SCALE GENOMIC DNA]</scope>
</reference>
<gene>
    <name evidence="2" type="ORF">MENT_LOCUS23561</name>
</gene>